<dbReference type="AlphaFoldDB" id="A0AAD6ZKM4"/>
<accession>A0AAD6ZKM4</accession>
<evidence type="ECO:0000313" key="3">
    <source>
        <dbReference type="Proteomes" id="UP001218218"/>
    </source>
</evidence>
<comment type="caution">
    <text evidence="2">The sequence shown here is derived from an EMBL/GenBank/DDBJ whole genome shotgun (WGS) entry which is preliminary data.</text>
</comment>
<evidence type="ECO:0000256" key="1">
    <source>
        <dbReference type="SAM" id="MobiDB-lite"/>
    </source>
</evidence>
<feature type="region of interest" description="Disordered" evidence="1">
    <location>
        <begin position="41"/>
        <end position="95"/>
    </location>
</feature>
<evidence type="ECO:0000313" key="2">
    <source>
        <dbReference type="EMBL" id="KAJ7327557.1"/>
    </source>
</evidence>
<organism evidence="2 3">
    <name type="scientific">Mycena albidolilacea</name>
    <dbReference type="NCBI Taxonomy" id="1033008"/>
    <lineage>
        <taxon>Eukaryota</taxon>
        <taxon>Fungi</taxon>
        <taxon>Dikarya</taxon>
        <taxon>Basidiomycota</taxon>
        <taxon>Agaricomycotina</taxon>
        <taxon>Agaricomycetes</taxon>
        <taxon>Agaricomycetidae</taxon>
        <taxon>Agaricales</taxon>
        <taxon>Marasmiineae</taxon>
        <taxon>Mycenaceae</taxon>
        <taxon>Mycena</taxon>
    </lineage>
</organism>
<dbReference type="EMBL" id="JARIHO010000041">
    <property type="protein sequence ID" value="KAJ7327557.1"/>
    <property type="molecule type" value="Genomic_DNA"/>
</dbReference>
<gene>
    <name evidence="2" type="ORF">DFH08DRAFT_333198</name>
</gene>
<protein>
    <submittedName>
        <fullName evidence="2">Uncharacterized protein</fullName>
    </submittedName>
</protein>
<dbReference type="Proteomes" id="UP001218218">
    <property type="component" value="Unassembled WGS sequence"/>
</dbReference>
<reference evidence="2" key="1">
    <citation type="submission" date="2023-03" db="EMBL/GenBank/DDBJ databases">
        <title>Massive genome expansion in bonnet fungi (Mycena s.s.) driven by repeated elements and novel gene families across ecological guilds.</title>
        <authorList>
            <consortium name="Lawrence Berkeley National Laboratory"/>
            <person name="Harder C.B."/>
            <person name="Miyauchi S."/>
            <person name="Viragh M."/>
            <person name="Kuo A."/>
            <person name="Thoen E."/>
            <person name="Andreopoulos B."/>
            <person name="Lu D."/>
            <person name="Skrede I."/>
            <person name="Drula E."/>
            <person name="Henrissat B."/>
            <person name="Morin E."/>
            <person name="Kohler A."/>
            <person name="Barry K."/>
            <person name="LaButti K."/>
            <person name="Morin E."/>
            <person name="Salamov A."/>
            <person name="Lipzen A."/>
            <person name="Mereny Z."/>
            <person name="Hegedus B."/>
            <person name="Baldrian P."/>
            <person name="Stursova M."/>
            <person name="Weitz H."/>
            <person name="Taylor A."/>
            <person name="Grigoriev I.V."/>
            <person name="Nagy L.G."/>
            <person name="Martin F."/>
            <person name="Kauserud H."/>
        </authorList>
    </citation>
    <scope>NUCLEOTIDE SEQUENCE</scope>
    <source>
        <strain evidence="2">CBHHK002</strain>
    </source>
</reference>
<name>A0AAD6ZKM4_9AGAR</name>
<sequence length="167" mass="18241">MSRSKSTTALGVDIDVVLDAVTHVLVFFCVSARVTPFSTRGTSFELRKRHSSPAPARAGPHTMSGDESEARTGGKLPWSTQPRSGLGARAEGEERVLGRRGEVERVRGRRVSPEASVERYGRTLRLSRVSVRGRARAYTSRRGEVGRVRGRRVSPQANVELGATDVQ</sequence>
<keyword evidence="3" id="KW-1185">Reference proteome</keyword>
<proteinExistence type="predicted"/>